<feature type="compositionally biased region" description="Low complexity" evidence="2">
    <location>
        <begin position="196"/>
        <end position="218"/>
    </location>
</feature>
<keyword evidence="1 3" id="KW-0732">Signal</keyword>
<evidence type="ECO:0000256" key="1">
    <source>
        <dbReference type="ARBA" id="ARBA00022729"/>
    </source>
</evidence>
<dbReference type="InterPro" id="IPR036908">
    <property type="entry name" value="RlpA-like_sf"/>
</dbReference>
<evidence type="ECO:0000256" key="2">
    <source>
        <dbReference type="SAM" id="MobiDB-lite"/>
    </source>
</evidence>
<dbReference type="CDD" id="cd22191">
    <property type="entry name" value="DPBB_RlpA_EXP_N-like"/>
    <property type="match status" value="1"/>
</dbReference>
<protein>
    <submittedName>
        <fullName evidence="5">Lytic transglycosylase</fullName>
    </submittedName>
</protein>
<evidence type="ECO:0000256" key="3">
    <source>
        <dbReference type="SAM" id="SignalP"/>
    </source>
</evidence>
<feature type="compositionally biased region" description="Basic and acidic residues" evidence="2">
    <location>
        <begin position="82"/>
        <end position="91"/>
    </location>
</feature>
<name>A0AAJ5YNV7_9BASI</name>
<dbReference type="SUPFAM" id="SSF50685">
    <property type="entry name" value="Barwin-like endoglucanases"/>
    <property type="match status" value="1"/>
</dbReference>
<feature type="signal peptide" evidence="3">
    <location>
        <begin position="1"/>
        <end position="23"/>
    </location>
</feature>
<dbReference type="InterPro" id="IPR009009">
    <property type="entry name" value="RlpA-like_DPBB"/>
</dbReference>
<dbReference type="PANTHER" id="PTHR31836:SF27">
    <property type="entry name" value="RLPA-LIKE PROTEIN DOUBLE-PSI BETA-BARREL DOMAIN-CONTAINING PROTEIN"/>
    <property type="match status" value="1"/>
</dbReference>
<sequence>MLFSNKFLVFITAALLASSLVAAEPVQKPDSVKSAPALSLHEGAKPSQAGMKRAAEAKHSSMQPGKPLAGKPSGAPPSGKPQGEHSKRSAESEPPSKPSGKPSGKPPSGAAVHNGAYGMRIQRRADAGRHLHVRANALDSDIHEMYAEFLAKAKREGRQAASYEEFLKHPKVVKKQQMAKRDSQSSSDDGDDGSDDGSSLSSSGSASASSSSSSGTDGETYAGQGTYYSPGLGSCGKTSSSSDKVVAVSHKLYDQYSSSGNSNSNELCGKQIKATYNGKSTTVTVVDRCTGCSSDDLDFSPSAFRQLASTSVGRLRNVQWSFVE</sequence>
<evidence type="ECO:0000259" key="4">
    <source>
        <dbReference type="Pfam" id="PF03330"/>
    </source>
</evidence>
<keyword evidence="6" id="KW-1185">Reference proteome</keyword>
<dbReference type="PANTHER" id="PTHR31836">
    <property type="match status" value="1"/>
</dbReference>
<evidence type="ECO:0000313" key="6">
    <source>
        <dbReference type="Proteomes" id="UP001219567"/>
    </source>
</evidence>
<evidence type="ECO:0000313" key="5">
    <source>
        <dbReference type="EMBL" id="WFC97774.1"/>
    </source>
</evidence>
<feature type="chain" id="PRO_5042575135" evidence="3">
    <location>
        <begin position="24"/>
        <end position="324"/>
    </location>
</feature>
<organism evidence="5 6">
    <name type="scientific">Malassezia yamatoensis</name>
    <dbReference type="NCBI Taxonomy" id="253288"/>
    <lineage>
        <taxon>Eukaryota</taxon>
        <taxon>Fungi</taxon>
        <taxon>Dikarya</taxon>
        <taxon>Basidiomycota</taxon>
        <taxon>Ustilaginomycotina</taxon>
        <taxon>Malasseziomycetes</taxon>
        <taxon>Malasseziales</taxon>
        <taxon>Malasseziaceae</taxon>
        <taxon>Malassezia</taxon>
    </lineage>
</organism>
<dbReference type="InterPro" id="IPR051477">
    <property type="entry name" value="Expansin_CellWall"/>
</dbReference>
<accession>A0AAJ5YNV7</accession>
<feature type="domain" description="RlpA-like protein double-psi beta-barrel" evidence="4">
    <location>
        <begin position="247"/>
        <end position="315"/>
    </location>
</feature>
<dbReference type="Gene3D" id="2.40.40.10">
    <property type="entry name" value="RlpA-like domain"/>
    <property type="match status" value="1"/>
</dbReference>
<dbReference type="Pfam" id="PF03330">
    <property type="entry name" value="DPBB_1"/>
    <property type="match status" value="1"/>
</dbReference>
<gene>
    <name evidence="5" type="primary">DAG7</name>
    <name evidence="5" type="ORF">MYAM1_000493</name>
</gene>
<dbReference type="AlphaFoldDB" id="A0AAJ5YNV7"/>
<feature type="compositionally biased region" description="Low complexity" evidence="2">
    <location>
        <begin position="64"/>
        <end position="73"/>
    </location>
</feature>
<feature type="region of interest" description="Disordered" evidence="2">
    <location>
        <begin position="157"/>
        <end position="222"/>
    </location>
</feature>
<dbReference type="EMBL" id="CP119943">
    <property type="protein sequence ID" value="WFC97774.1"/>
    <property type="molecule type" value="Genomic_DNA"/>
</dbReference>
<reference evidence="5 6" key="1">
    <citation type="submission" date="2023-03" db="EMBL/GenBank/DDBJ databases">
        <title>Mating type loci evolution in Malassezia.</title>
        <authorList>
            <person name="Coelho M.A."/>
        </authorList>
    </citation>
    <scope>NUCLEOTIDE SEQUENCE [LARGE SCALE GENOMIC DNA]</scope>
    <source>
        <strain evidence="5 6">CBS 9725</strain>
    </source>
</reference>
<feature type="region of interest" description="Disordered" evidence="2">
    <location>
        <begin position="25"/>
        <end position="123"/>
    </location>
</feature>
<dbReference type="Proteomes" id="UP001219567">
    <property type="component" value="Chromosome 1"/>
</dbReference>
<feature type="compositionally biased region" description="Low complexity" evidence="2">
    <location>
        <begin position="98"/>
        <end position="111"/>
    </location>
</feature>
<feature type="compositionally biased region" description="Basic residues" evidence="2">
    <location>
        <begin position="169"/>
        <end position="178"/>
    </location>
</feature>
<proteinExistence type="predicted"/>